<keyword evidence="3" id="KW-1185">Reference proteome</keyword>
<evidence type="ECO:0000259" key="1">
    <source>
        <dbReference type="Pfam" id="PF01208"/>
    </source>
</evidence>
<dbReference type="Proteomes" id="UP000323521">
    <property type="component" value="Chromosome"/>
</dbReference>
<evidence type="ECO:0000313" key="3">
    <source>
        <dbReference type="Proteomes" id="UP000323521"/>
    </source>
</evidence>
<proteinExistence type="predicted"/>
<sequence>MTNKERFDQSLKRIIGAVNFENIDRAPVVLGGLSAPMLHVGGSFAPMMEKPLYQTECLIKTYQEIGLPDGIQNPSFNPHLLSTIWLSKVKVPGIDIPHNEIWQVDEQELMTVDDYKDIIDNGFNQWYNNFLVERLDNLPAKLVSFYENFPTTIQMVADAGIVPFSPVIFTVPYEYFCGGRTMVKFARDLYKHYDLVKEAMDVALPDIQQNIKNIIHGSGLIAVWLGGWRTASEFIAPRFWDTLVYPYYKALTETVLAEGVIPVFHLDSCWDRDVSAFLDMPKGCVFSPDGKTDIFRAKKILDGHMGIMGDVPASMLSIGTPAEVKEYCNRLLDELGPKGFILAQGCDIPPNAKMENIAAMIETAMAR</sequence>
<dbReference type="AlphaFoldDB" id="A0A3G1KNW6"/>
<reference evidence="2 3" key="1">
    <citation type="submission" date="2016-10" db="EMBL/GenBank/DDBJ databases">
        <title>Complete Genome Sequence of Peptococcaceae strain DCMF.</title>
        <authorList>
            <person name="Edwards R.J."/>
            <person name="Holland S.I."/>
            <person name="Deshpande N.P."/>
            <person name="Wong Y.K."/>
            <person name="Ertan H."/>
            <person name="Manefield M."/>
            <person name="Russell T.L."/>
            <person name="Lee M.J."/>
        </authorList>
    </citation>
    <scope>NUCLEOTIDE SEQUENCE [LARGE SCALE GENOMIC DNA]</scope>
    <source>
        <strain evidence="2 3">DCMF</strain>
    </source>
</reference>
<dbReference type="InterPro" id="IPR038071">
    <property type="entry name" value="UROD/MetE-like_sf"/>
</dbReference>
<dbReference type="GO" id="GO:0004853">
    <property type="term" value="F:uroporphyrinogen decarboxylase activity"/>
    <property type="evidence" value="ECO:0007669"/>
    <property type="project" value="InterPro"/>
</dbReference>
<dbReference type="PANTHER" id="PTHR47099">
    <property type="entry name" value="METHYLCOBAMIDE:COM METHYLTRANSFERASE MTBA"/>
    <property type="match status" value="1"/>
</dbReference>
<name>A0A3G1KNW6_FORW1</name>
<dbReference type="SUPFAM" id="SSF51726">
    <property type="entry name" value="UROD/MetE-like"/>
    <property type="match status" value="1"/>
</dbReference>
<dbReference type="Pfam" id="PF01208">
    <property type="entry name" value="URO-D"/>
    <property type="match status" value="1"/>
</dbReference>
<dbReference type="Gene3D" id="3.20.20.210">
    <property type="match status" value="1"/>
</dbReference>
<dbReference type="KEGG" id="fwa:DCMF_02445"/>
<evidence type="ECO:0000313" key="2">
    <source>
        <dbReference type="EMBL" id="ATW23805.1"/>
    </source>
</evidence>
<dbReference type="OrthoDB" id="1914371at2"/>
<dbReference type="RefSeq" id="WP_148132969.1">
    <property type="nucleotide sequence ID" value="NZ_CP017634.1"/>
</dbReference>
<dbReference type="InterPro" id="IPR000257">
    <property type="entry name" value="Uroporphyrinogen_deCOase"/>
</dbReference>
<protein>
    <recommendedName>
        <fullName evidence="1">Uroporphyrinogen decarboxylase (URO-D) domain-containing protein</fullName>
    </recommendedName>
</protein>
<organism evidence="2 3">
    <name type="scientific">Formimonas warabiya</name>
    <dbReference type="NCBI Taxonomy" id="1761012"/>
    <lineage>
        <taxon>Bacteria</taxon>
        <taxon>Bacillati</taxon>
        <taxon>Bacillota</taxon>
        <taxon>Clostridia</taxon>
        <taxon>Eubacteriales</taxon>
        <taxon>Peptococcaceae</taxon>
        <taxon>Candidatus Formimonas</taxon>
    </lineage>
</organism>
<accession>A0A3G1KNW6</accession>
<feature type="domain" description="Uroporphyrinogen decarboxylase (URO-D)" evidence="1">
    <location>
        <begin position="169"/>
        <end position="364"/>
    </location>
</feature>
<dbReference type="GO" id="GO:0006779">
    <property type="term" value="P:porphyrin-containing compound biosynthetic process"/>
    <property type="evidence" value="ECO:0007669"/>
    <property type="project" value="InterPro"/>
</dbReference>
<gene>
    <name evidence="2" type="ORF">DCMF_02445</name>
</gene>
<dbReference type="InterPro" id="IPR052024">
    <property type="entry name" value="Methanogen_methyltrans"/>
</dbReference>
<dbReference type="EMBL" id="CP017634">
    <property type="protein sequence ID" value="ATW23805.1"/>
    <property type="molecule type" value="Genomic_DNA"/>
</dbReference>
<dbReference type="PANTHER" id="PTHR47099:SF1">
    <property type="entry name" value="METHYLCOBAMIDE:COM METHYLTRANSFERASE MTBA"/>
    <property type="match status" value="1"/>
</dbReference>